<dbReference type="Proteomes" id="UP000065807">
    <property type="component" value="Chromosome"/>
</dbReference>
<keyword evidence="2" id="KW-1185">Reference proteome</keyword>
<name>A0A0K2SKT5_LIMPI</name>
<reference evidence="2" key="1">
    <citation type="submission" date="2015-07" db="EMBL/GenBank/DDBJ databases">
        <title>Complete genome sequence and phylogenetic analysis of Limnochorda pilosa.</title>
        <authorList>
            <person name="Watanabe M."/>
            <person name="Kojima H."/>
            <person name="Fukui M."/>
        </authorList>
    </citation>
    <scope>NUCLEOTIDE SEQUENCE [LARGE SCALE GENOMIC DNA]</scope>
    <source>
        <strain evidence="2">HC45</strain>
    </source>
</reference>
<accession>A0A0K2SKT5</accession>
<sequence length="78" mass="9166">MDGLIGPIGWAVQLLDALQGYEATSRERVRQWASDPRYEFPESHRRYGSAKLWYWYEVACWDEEKRGQMAGRESTAPR</sequence>
<organism evidence="1 2">
    <name type="scientific">Limnochorda pilosa</name>
    <dbReference type="NCBI Taxonomy" id="1555112"/>
    <lineage>
        <taxon>Bacteria</taxon>
        <taxon>Bacillati</taxon>
        <taxon>Bacillota</taxon>
        <taxon>Limnochordia</taxon>
        <taxon>Limnochordales</taxon>
        <taxon>Limnochordaceae</taxon>
        <taxon>Limnochorda</taxon>
    </lineage>
</organism>
<dbReference type="RefSeq" id="WP_068136966.1">
    <property type="nucleotide sequence ID" value="NZ_AP014924.1"/>
</dbReference>
<reference evidence="2" key="2">
    <citation type="journal article" date="2016" name="Int. J. Syst. Evol. Microbiol.">
        <title>Complete genome sequence and cell structure of Limnochorda pilosa, a Gram-negative spore-former within the phylum Firmicutes.</title>
        <authorList>
            <person name="Watanabe M."/>
            <person name="Kojima H."/>
            <person name="Fukui M."/>
        </authorList>
    </citation>
    <scope>NUCLEOTIDE SEQUENCE [LARGE SCALE GENOMIC DNA]</scope>
    <source>
        <strain evidence="2">HC45</strain>
    </source>
</reference>
<gene>
    <name evidence="1" type="ORF">LIP_1875</name>
</gene>
<proteinExistence type="predicted"/>
<evidence type="ECO:0000313" key="2">
    <source>
        <dbReference type="Proteomes" id="UP000065807"/>
    </source>
</evidence>
<dbReference type="KEGG" id="lpil:LIP_1875"/>
<dbReference type="AlphaFoldDB" id="A0A0K2SKT5"/>
<evidence type="ECO:0000313" key="1">
    <source>
        <dbReference type="EMBL" id="BAS27718.1"/>
    </source>
</evidence>
<dbReference type="STRING" id="1555112.LIP_1875"/>
<dbReference type="EMBL" id="AP014924">
    <property type="protein sequence ID" value="BAS27718.1"/>
    <property type="molecule type" value="Genomic_DNA"/>
</dbReference>
<protein>
    <submittedName>
        <fullName evidence="1">Uncharacterized protein</fullName>
    </submittedName>
</protein>